<protein>
    <submittedName>
        <fullName evidence="2">Uncharacterized protein</fullName>
    </submittedName>
</protein>
<evidence type="ECO:0000256" key="1">
    <source>
        <dbReference type="SAM" id="MobiDB-lite"/>
    </source>
</evidence>
<comment type="caution">
    <text evidence="2">The sequence shown here is derived from an EMBL/GenBank/DDBJ whole genome shotgun (WGS) entry which is preliminary data.</text>
</comment>
<feature type="compositionally biased region" description="Acidic residues" evidence="1">
    <location>
        <begin position="29"/>
        <end position="42"/>
    </location>
</feature>
<keyword evidence="3" id="KW-1185">Reference proteome</keyword>
<reference evidence="3" key="1">
    <citation type="journal article" date="2019" name="Int. J. Syst. Evol. Microbiol.">
        <title>The Global Catalogue of Microorganisms (GCM) 10K type strain sequencing project: providing services to taxonomists for standard genome sequencing and annotation.</title>
        <authorList>
            <consortium name="The Broad Institute Genomics Platform"/>
            <consortium name="The Broad Institute Genome Sequencing Center for Infectious Disease"/>
            <person name="Wu L."/>
            <person name="Ma J."/>
        </authorList>
    </citation>
    <scope>NUCLEOTIDE SEQUENCE [LARGE SCALE GENOMIC DNA]</scope>
    <source>
        <strain evidence="3">JCM 14046</strain>
    </source>
</reference>
<feature type="compositionally biased region" description="Basic and acidic residues" evidence="1">
    <location>
        <begin position="1"/>
        <end position="14"/>
    </location>
</feature>
<evidence type="ECO:0000313" key="3">
    <source>
        <dbReference type="Proteomes" id="UP001501612"/>
    </source>
</evidence>
<sequence>MRDRDTDPEWEGHHAGPPPAEQPTPVDWQDADVDRDEQAGDD</sequence>
<name>A0ABP5ABI4_9ACTN</name>
<dbReference type="EMBL" id="BAAAMY010000002">
    <property type="protein sequence ID" value="GAA1909467.1"/>
    <property type="molecule type" value="Genomic_DNA"/>
</dbReference>
<dbReference type="RefSeq" id="WP_344004194.1">
    <property type="nucleotide sequence ID" value="NZ_BAAAMY010000002.1"/>
</dbReference>
<accession>A0ABP5ABI4</accession>
<proteinExistence type="predicted"/>
<gene>
    <name evidence="2" type="ORF">GCM10009737_08420</name>
</gene>
<evidence type="ECO:0000313" key="2">
    <source>
        <dbReference type="EMBL" id="GAA1909467.1"/>
    </source>
</evidence>
<feature type="region of interest" description="Disordered" evidence="1">
    <location>
        <begin position="1"/>
        <end position="42"/>
    </location>
</feature>
<dbReference type="Proteomes" id="UP001501612">
    <property type="component" value="Unassembled WGS sequence"/>
</dbReference>
<organism evidence="2 3">
    <name type="scientific">Nocardioides lentus</name>
    <dbReference type="NCBI Taxonomy" id="338077"/>
    <lineage>
        <taxon>Bacteria</taxon>
        <taxon>Bacillati</taxon>
        <taxon>Actinomycetota</taxon>
        <taxon>Actinomycetes</taxon>
        <taxon>Propionibacteriales</taxon>
        <taxon>Nocardioidaceae</taxon>
        <taxon>Nocardioides</taxon>
    </lineage>
</organism>